<keyword evidence="1" id="KW-0812">Transmembrane</keyword>
<keyword evidence="3" id="KW-1185">Reference proteome</keyword>
<feature type="transmembrane region" description="Helical" evidence="1">
    <location>
        <begin position="43"/>
        <end position="63"/>
    </location>
</feature>
<dbReference type="AlphaFoldDB" id="A0AA36J2I5"/>
<name>A0AA36J2I5_9DINO</name>
<keyword evidence="1" id="KW-1133">Transmembrane helix</keyword>
<dbReference type="EMBL" id="CAUJNA010003283">
    <property type="protein sequence ID" value="CAJ1397934.1"/>
    <property type="molecule type" value="Genomic_DNA"/>
</dbReference>
<comment type="caution">
    <text evidence="2">The sequence shown here is derived from an EMBL/GenBank/DDBJ whole genome shotgun (WGS) entry which is preliminary data.</text>
</comment>
<protein>
    <submittedName>
        <fullName evidence="2">Uncharacterized protein</fullName>
    </submittedName>
</protein>
<evidence type="ECO:0000313" key="2">
    <source>
        <dbReference type="EMBL" id="CAJ1397934.1"/>
    </source>
</evidence>
<dbReference type="Proteomes" id="UP001178507">
    <property type="component" value="Unassembled WGS sequence"/>
</dbReference>
<proteinExistence type="predicted"/>
<organism evidence="2 3">
    <name type="scientific">Effrenium voratum</name>
    <dbReference type="NCBI Taxonomy" id="2562239"/>
    <lineage>
        <taxon>Eukaryota</taxon>
        <taxon>Sar</taxon>
        <taxon>Alveolata</taxon>
        <taxon>Dinophyceae</taxon>
        <taxon>Suessiales</taxon>
        <taxon>Symbiodiniaceae</taxon>
        <taxon>Effrenium</taxon>
    </lineage>
</organism>
<accession>A0AA36J2I5</accession>
<feature type="transmembrane region" description="Helical" evidence="1">
    <location>
        <begin position="153"/>
        <end position="173"/>
    </location>
</feature>
<keyword evidence="1" id="KW-0472">Membrane</keyword>
<sequence>MWGCGLSCQVEVLNAATMIPPVFSALAGCWLEHKAWWRSNSTVALLAGWLGMIPFSAASHLYCALHGHYHPMLLRLDQTGISLASICAAWALSKSCGFSCLVALLSLSMDALMFFGPEHLRDHVEWRTTALAGIVLLYLSPMVWKRDTVDQSILPILSCFVAGAALALLAPLGPYSHPVFHLLLIPYSFYVSKSASVYESSLELRAMSPEFSLEDGSDTDDGSVLKEVFLAGDIGSWLTYSKAP</sequence>
<evidence type="ECO:0000256" key="1">
    <source>
        <dbReference type="SAM" id="Phobius"/>
    </source>
</evidence>
<feature type="transmembrane region" description="Helical" evidence="1">
    <location>
        <begin position="83"/>
        <end position="106"/>
    </location>
</feature>
<gene>
    <name evidence="2" type="ORF">EVOR1521_LOCUS21847</name>
</gene>
<feature type="transmembrane region" description="Helical" evidence="1">
    <location>
        <begin position="126"/>
        <end position="144"/>
    </location>
</feature>
<reference evidence="2" key="1">
    <citation type="submission" date="2023-08" db="EMBL/GenBank/DDBJ databases">
        <authorList>
            <person name="Chen Y."/>
            <person name="Shah S."/>
            <person name="Dougan E. K."/>
            <person name="Thang M."/>
            <person name="Chan C."/>
        </authorList>
    </citation>
    <scope>NUCLEOTIDE SEQUENCE</scope>
</reference>
<evidence type="ECO:0000313" key="3">
    <source>
        <dbReference type="Proteomes" id="UP001178507"/>
    </source>
</evidence>